<dbReference type="PANTHER" id="PTHR11468:SF3">
    <property type="entry name" value="GLYCOGEN PHOSPHORYLASE, LIVER FORM"/>
    <property type="match status" value="1"/>
</dbReference>
<dbReference type="InterPro" id="IPR000811">
    <property type="entry name" value="Glyco_trans_35"/>
</dbReference>
<name>A0ABT1BI27_9BURK</name>
<dbReference type="Pfam" id="PF00343">
    <property type="entry name" value="Phosphorylase"/>
    <property type="match status" value="1"/>
</dbReference>
<reference evidence="10 11" key="1">
    <citation type="submission" date="2022-06" db="EMBL/GenBank/DDBJ databases">
        <title>Ideonella sp. NS12-5 Genome sequencing and assembly.</title>
        <authorList>
            <person name="Jung Y."/>
        </authorList>
    </citation>
    <scope>NUCLEOTIDE SEQUENCE [LARGE SCALE GENOMIC DNA]</scope>
    <source>
        <strain evidence="10 11">NS12-5</strain>
    </source>
</reference>
<dbReference type="SUPFAM" id="SSF53756">
    <property type="entry name" value="UDP-Glycosyltransferase/glycogen phosphorylase"/>
    <property type="match status" value="1"/>
</dbReference>
<dbReference type="NCBIfam" id="TIGR02093">
    <property type="entry name" value="P_ylase"/>
    <property type="match status" value="1"/>
</dbReference>
<keyword evidence="6 9" id="KW-0663">Pyridoxal phosphate</keyword>
<gene>
    <name evidence="10" type="ORF">M0L44_03905</name>
</gene>
<evidence type="ECO:0000256" key="4">
    <source>
        <dbReference type="ARBA" id="ARBA00022676"/>
    </source>
</evidence>
<dbReference type="PANTHER" id="PTHR11468">
    <property type="entry name" value="GLYCOGEN PHOSPHORYLASE"/>
    <property type="match status" value="1"/>
</dbReference>
<dbReference type="CDD" id="cd04300">
    <property type="entry name" value="GT35_Glycogen_Phosphorylase"/>
    <property type="match status" value="1"/>
</dbReference>
<keyword evidence="11" id="KW-1185">Reference proteome</keyword>
<dbReference type="PROSITE" id="PS00102">
    <property type="entry name" value="PHOSPHORYLASE"/>
    <property type="match status" value="1"/>
</dbReference>
<dbReference type="EC" id="2.4.1.1" evidence="9"/>
<comment type="catalytic activity">
    <reaction evidence="1 9">
        <text>[(1-&gt;4)-alpha-D-glucosyl](n) + phosphate = [(1-&gt;4)-alpha-D-glucosyl](n-1) + alpha-D-glucose 1-phosphate</text>
        <dbReference type="Rhea" id="RHEA:41732"/>
        <dbReference type="Rhea" id="RHEA-COMP:9584"/>
        <dbReference type="Rhea" id="RHEA-COMP:9586"/>
        <dbReference type="ChEBI" id="CHEBI:15444"/>
        <dbReference type="ChEBI" id="CHEBI:43474"/>
        <dbReference type="ChEBI" id="CHEBI:58601"/>
        <dbReference type="EC" id="2.4.1.1"/>
    </reaction>
</comment>
<evidence type="ECO:0000256" key="6">
    <source>
        <dbReference type="ARBA" id="ARBA00022898"/>
    </source>
</evidence>
<evidence type="ECO:0000256" key="2">
    <source>
        <dbReference type="ARBA" id="ARBA00001933"/>
    </source>
</evidence>
<comment type="cofactor">
    <cofactor evidence="2 9">
        <name>pyridoxal 5'-phosphate</name>
        <dbReference type="ChEBI" id="CHEBI:597326"/>
    </cofactor>
</comment>
<dbReference type="RefSeq" id="WP_252768308.1">
    <property type="nucleotide sequence ID" value="NZ_JAMXMC010000002.1"/>
</dbReference>
<dbReference type="InterPro" id="IPR011833">
    <property type="entry name" value="Glycg_phsphrylas"/>
</dbReference>
<organism evidence="10 11">
    <name type="scientific">Ideonella oryzae</name>
    <dbReference type="NCBI Taxonomy" id="2937441"/>
    <lineage>
        <taxon>Bacteria</taxon>
        <taxon>Pseudomonadati</taxon>
        <taxon>Pseudomonadota</taxon>
        <taxon>Betaproteobacteria</taxon>
        <taxon>Burkholderiales</taxon>
        <taxon>Sphaerotilaceae</taxon>
        <taxon>Ideonella</taxon>
    </lineage>
</organism>
<comment type="similarity">
    <text evidence="3 9">Belongs to the glycogen phosphorylase family.</text>
</comment>
<dbReference type="Gene3D" id="3.40.50.2000">
    <property type="entry name" value="Glycogen Phosphorylase B"/>
    <property type="match status" value="2"/>
</dbReference>
<evidence type="ECO:0000256" key="7">
    <source>
        <dbReference type="ARBA" id="ARBA00023277"/>
    </source>
</evidence>
<accession>A0ABT1BI27</accession>
<keyword evidence="5 9" id="KW-0808">Transferase</keyword>
<comment type="function">
    <text evidence="9">Allosteric enzyme that catalyzes the rate-limiting step in glycogen catabolism, the phosphorolytic cleavage of glycogen to produce glucose-1-phosphate, and plays a central role in maintaining cellular and organismal glucose homeostasis.</text>
</comment>
<comment type="caution">
    <text evidence="10">The sequence shown here is derived from an EMBL/GenBank/DDBJ whole genome shotgun (WGS) entry which is preliminary data.</text>
</comment>
<evidence type="ECO:0000256" key="5">
    <source>
        <dbReference type="ARBA" id="ARBA00022679"/>
    </source>
</evidence>
<comment type="function">
    <text evidence="8">Phosphorylase is an important allosteric enzyme in carbohydrate metabolism. Enzymes from different sources differ in their regulatory mechanisms and in their natural substrates. However, all known phosphorylases share catalytic and structural properties.</text>
</comment>
<evidence type="ECO:0000256" key="9">
    <source>
        <dbReference type="RuleBase" id="RU000587"/>
    </source>
</evidence>
<dbReference type="InterPro" id="IPR035090">
    <property type="entry name" value="Pyridoxal_P_attach_site"/>
</dbReference>
<evidence type="ECO:0000256" key="3">
    <source>
        <dbReference type="ARBA" id="ARBA00006047"/>
    </source>
</evidence>
<evidence type="ECO:0000313" key="10">
    <source>
        <dbReference type="EMBL" id="MCO5975871.1"/>
    </source>
</evidence>
<keyword evidence="7 9" id="KW-0119">Carbohydrate metabolism</keyword>
<dbReference type="PIRSF" id="PIRSF000460">
    <property type="entry name" value="Pprylas_GlgP"/>
    <property type="match status" value="1"/>
</dbReference>
<evidence type="ECO:0000256" key="1">
    <source>
        <dbReference type="ARBA" id="ARBA00001275"/>
    </source>
</evidence>
<dbReference type="Proteomes" id="UP001204851">
    <property type="component" value="Unassembled WGS sequence"/>
</dbReference>
<protein>
    <recommendedName>
        <fullName evidence="9">Alpha-1,4 glucan phosphorylase</fullName>
        <ecNumber evidence="9">2.4.1.1</ecNumber>
    </recommendedName>
</protein>
<evidence type="ECO:0000313" key="11">
    <source>
        <dbReference type="Proteomes" id="UP001204851"/>
    </source>
</evidence>
<proteinExistence type="inferred from homology"/>
<sequence>MDVNQFEHEYDHVGRTSVPALKRHIANKLIYQVGKDPVSARPEDWMHAAAYAIRDHLVERWMQTTRAQYAQDVKRVYYLSMEFLIGRTFSNAVLALDLMPALKQALQELEVDLDGLFDLEPDAALGNGGLGRLAACFLDSMATLGVPGFGYGIRYDYGMFRQLIRDGRQVETPDYWLTHGNPWEFPRPEVTYRVRFGGRLEDAHGGVRWVDTDDVLAMAYDTIIPGYGTMATNTLRLWSAKATEEMDLKAFNQGNYFGAVETKNHSENVSRVLYPDDSTPSGRELRLRQEYFFVSASVQDLVRRYLRSHTSFDQLSDKVSIHLNDTHPVLAIPELMRVLVDEHRLPWDVAWTHCQKIFSYTNHTLMHEALETWPVEVLGRVLPRHLRIIFDINARFLGQLGSQPGGGTELQRRLSLVDETGERRVRMAYLAVLASHSVNGVSALHSELMKQSIFADFAKLWPERFNNKTNGITPRRWLAQANPGLAQLLDQRIGRGWRRQLDQLEGLKAAIELPGFLGAFRRVKRQNKERLAALVQKRLGVDLNVDALFDVQVKRIHEYKRQLLNVLHVITRYRRILDQPDAQWVPRVVVFAGKAASAYYMAKLVIRLINDVAELINNDPRVGDRLKVVFIPNYSVSLAEVIIPAADLSEQISTAGTEASGTGNMKFGLNGALTIGTLDGANVEMREHVGEDNIFIFGHTAEEVAGLRARGYQPREWLEEDDELAGVLDMLAAGTFSPGEPARYQPIVDTLVNWGDHYLLLADYRSYVDTQDRVDALYRAEDEWTRKAVLNVAGMGFFSSDRTIAEYAHSIWHSTPVQVPAPGVTD</sequence>
<dbReference type="EMBL" id="JAMXMC010000002">
    <property type="protein sequence ID" value="MCO5975871.1"/>
    <property type="molecule type" value="Genomic_DNA"/>
</dbReference>
<keyword evidence="4 9" id="KW-0328">Glycosyltransferase</keyword>
<evidence type="ECO:0000256" key="8">
    <source>
        <dbReference type="ARBA" id="ARBA00025174"/>
    </source>
</evidence>